<feature type="compositionally biased region" description="Basic and acidic residues" evidence="8">
    <location>
        <begin position="190"/>
        <end position="226"/>
    </location>
</feature>
<organism evidence="10 11">
    <name type="scientific">Clydaea vesicula</name>
    <dbReference type="NCBI Taxonomy" id="447962"/>
    <lineage>
        <taxon>Eukaryota</taxon>
        <taxon>Fungi</taxon>
        <taxon>Fungi incertae sedis</taxon>
        <taxon>Chytridiomycota</taxon>
        <taxon>Chytridiomycota incertae sedis</taxon>
        <taxon>Chytridiomycetes</taxon>
        <taxon>Lobulomycetales</taxon>
        <taxon>Lobulomycetaceae</taxon>
        <taxon>Clydaea</taxon>
    </lineage>
</organism>
<dbReference type="Pfam" id="PF00071">
    <property type="entry name" value="Ras"/>
    <property type="match status" value="1"/>
</dbReference>
<feature type="domain" description="PPIase FKBP-type" evidence="9">
    <location>
        <begin position="294"/>
        <end position="377"/>
    </location>
</feature>
<comment type="caution">
    <text evidence="10">The sequence shown here is derived from an EMBL/GenBank/DDBJ whole genome shotgun (WGS) entry which is preliminary data.</text>
</comment>
<dbReference type="Gene3D" id="3.40.50.300">
    <property type="entry name" value="P-loop containing nucleotide triphosphate hydrolases"/>
    <property type="match status" value="1"/>
</dbReference>
<gene>
    <name evidence="10" type="ORF">HK099_002937</name>
</gene>
<keyword evidence="3" id="KW-0547">Nucleotide-binding</keyword>
<evidence type="ECO:0000313" key="10">
    <source>
        <dbReference type="EMBL" id="KAJ3227244.1"/>
    </source>
</evidence>
<dbReference type="SMART" id="SM00176">
    <property type="entry name" value="RAN"/>
    <property type="match status" value="1"/>
</dbReference>
<sequence length="537" mass="59071">MLLATQLWALRLVPGKEYSHVLEESIVVKMASIASENPKTGRVQVLLTKNEEGVKTQFVLCNLIVNAHEQQTLDLVLSAGEEVTFSLKGASEVVDLVGNYVENAMDGDDDIFDQFDDSDANNEEGIEEDGEDDEEESDEDDEESEEEMDENEIKKILDQALKRKSSEETHSSKKAKLANGTAKQSPVDTPSKKAETKKSESPAAKKAEVSTKKEEKNSTKKTETPSKKANAAETKKKDTPIKDSESPVAQKEKEKKKTTPKEEVAKPAANKKTLPNGLIIEDILVGEGPKAKKGKKISCRYIGKLMNGKTFDSNTKGKPFSFKLGGGEVIKGWDLGFEGMSVGGTRKLTIPANLAYGTRGAPPDIPGNSILQFEATIGIDFLSKTMYLEDRTVRLQLWDTAGQERFRSLIPSYIRDSSVAVVVYDITNRNSFMNTTKWVDDVRAERGNDVIIVLVGNKTDLNEKRQVTTEDGEKKAKEFNVMFIETSAKAGYNVKALFRRIAQALPGMENTVTEQPTLIDVKLNPNANKADGSSCAC</sequence>
<dbReference type="SUPFAM" id="SSF54534">
    <property type="entry name" value="FKBP-like"/>
    <property type="match status" value="1"/>
</dbReference>
<dbReference type="InterPro" id="IPR041232">
    <property type="entry name" value="NPL"/>
</dbReference>
<dbReference type="SMART" id="SM00173">
    <property type="entry name" value="RAS"/>
    <property type="match status" value="1"/>
</dbReference>
<dbReference type="FunFam" id="3.10.50.40:FF:000006">
    <property type="entry name" value="Peptidyl-prolyl cis-trans isomerase"/>
    <property type="match status" value="1"/>
</dbReference>
<dbReference type="PROSITE" id="PS51420">
    <property type="entry name" value="RHO"/>
    <property type="match status" value="1"/>
</dbReference>
<evidence type="ECO:0000256" key="6">
    <source>
        <dbReference type="ARBA" id="ARBA00023235"/>
    </source>
</evidence>
<evidence type="ECO:0000313" key="11">
    <source>
        <dbReference type="Proteomes" id="UP001211065"/>
    </source>
</evidence>
<dbReference type="PROSITE" id="PS51419">
    <property type="entry name" value="RAB"/>
    <property type="match status" value="1"/>
</dbReference>
<dbReference type="InterPro" id="IPR027417">
    <property type="entry name" value="P-loop_NTPase"/>
</dbReference>
<dbReference type="PRINTS" id="PR00449">
    <property type="entry name" value="RASTRNSFRMNG"/>
</dbReference>
<keyword evidence="4 7" id="KW-0697">Rotamase</keyword>
<dbReference type="PANTHER" id="PTHR47977">
    <property type="entry name" value="RAS-RELATED PROTEIN RAB"/>
    <property type="match status" value="1"/>
</dbReference>
<dbReference type="InterPro" id="IPR005225">
    <property type="entry name" value="Small_GTP-bd"/>
</dbReference>
<dbReference type="EC" id="5.2.1.8" evidence="2 7"/>
<evidence type="ECO:0000256" key="2">
    <source>
        <dbReference type="ARBA" id="ARBA00013194"/>
    </source>
</evidence>
<keyword evidence="11" id="KW-1185">Reference proteome</keyword>
<dbReference type="Gene3D" id="2.60.120.340">
    <property type="entry name" value="Nucleoplasmin core domain"/>
    <property type="match status" value="1"/>
</dbReference>
<comment type="catalytic activity">
    <reaction evidence="1 7">
        <text>[protein]-peptidylproline (omega=180) = [protein]-peptidylproline (omega=0)</text>
        <dbReference type="Rhea" id="RHEA:16237"/>
        <dbReference type="Rhea" id="RHEA-COMP:10747"/>
        <dbReference type="Rhea" id="RHEA-COMP:10748"/>
        <dbReference type="ChEBI" id="CHEBI:83833"/>
        <dbReference type="ChEBI" id="CHEBI:83834"/>
        <dbReference type="EC" id="5.2.1.8"/>
    </reaction>
</comment>
<evidence type="ECO:0000259" key="9">
    <source>
        <dbReference type="PROSITE" id="PS50059"/>
    </source>
</evidence>
<evidence type="ECO:0000256" key="5">
    <source>
        <dbReference type="ARBA" id="ARBA00023134"/>
    </source>
</evidence>
<dbReference type="SMART" id="SM00174">
    <property type="entry name" value="RHO"/>
    <property type="match status" value="1"/>
</dbReference>
<dbReference type="NCBIfam" id="TIGR00231">
    <property type="entry name" value="small_GTP"/>
    <property type="match status" value="1"/>
</dbReference>
<dbReference type="InterPro" id="IPR001179">
    <property type="entry name" value="PPIase_FKBP_dom"/>
</dbReference>
<dbReference type="SMART" id="SM00175">
    <property type="entry name" value="RAB"/>
    <property type="match status" value="1"/>
</dbReference>
<name>A0AAD5XYW0_9FUNG</name>
<dbReference type="InterPro" id="IPR046357">
    <property type="entry name" value="PPIase_dom_sf"/>
</dbReference>
<dbReference type="InterPro" id="IPR001806">
    <property type="entry name" value="Small_GTPase"/>
</dbReference>
<dbReference type="GO" id="GO:0003924">
    <property type="term" value="F:GTPase activity"/>
    <property type="evidence" value="ECO:0007669"/>
    <property type="project" value="InterPro"/>
</dbReference>
<feature type="compositionally biased region" description="Basic and acidic residues" evidence="8">
    <location>
        <begin position="233"/>
        <end position="265"/>
    </location>
</feature>
<dbReference type="PROSITE" id="PS51421">
    <property type="entry name" value="RAS"/>
    <property type="match status" value="1"/>
</dbReference>
<dbReference type="EMBL" id="JADGJW010000020">
    <property type="protein sequence ID" value="KAJ3227244.1"/>
    <property type="molecule type" value="Genomic_DNA"/>
</dbReference>
<dbReference type="InterPro" id="IPR050227">
    <property type="entry name" value="Rab"/>
</dbReference>
<feature type="compositionally biased region" description="Acidic residues" evidence="8">
    <location>
        <begin position="107"/>
        <end position="150"/>
    </location>
</feature>
<dbReference type="Gene3D" id="3.10.50.40">
    <property type="match status" value="1"/>
</dbReference>
<dbReference type="Pfam" id="PF17800">
    <property type="entry name" value="NPL"/>
    <property type="match status" value="1"/>
</dbReference>
<feature type="region of interest" description="Disordered" evidence="8">
    <location>
        <begin position="107"/>
        <end position="270"/>
    </location>
</feature>
<keyword evidence="5" id="KW-0342">GTP-binding</keyword>
<feature type="compositionally biased region" description="Basic and acidic residues" evidence="8">
    <location>
        <begin position="151"/>
        <end position="171"/>
    </location>
</feature>
<evidence type="ECO:0000256" key="7">
    <source>
        <dbReference type="PROSITE-ProRule" id="PRU00277"/>
    </source>
</evidence>
<dbReference type="PROSITE" id="PS50059">
    <property type="entry name" value="FKBP_PPIASE"/>
    <property type="match status" value="1"/>
</dbReference>
<dbReference type="SUPFAM" id="SSF52540">
    <property type="entry name" value="P-loop containing nucleoside triphosphate hydrolases"/>
    <property type="match status" value="1"/>
</dbReference>
<evidence type="ECO:0000256" key="8">
    <source>
        <dbReference type="SAM" id="MobiDB-lite"/>
    </source>
</evidence>
<keyword evidence="6 7" id="KW-0413">Isomerase</keyword>
<protein>
    <recommendedName>
        <fullName evidence="2 7">peptidylprolyl isomerase</fullName>
        <ecNumber evidence="2 7">5.2.1.8</ecNumber>
    </recommendedName>
</protein>
<dbReference type="GO" id="GO:0003755">
    <property type="term" value="F:peptidyl-prolyl cis-trans isomerase activity"/>
    <property type="evidence" value="ECO:0007669"/>
    <property type="project" value="UniProtKB-KW"/>
</dbReference>
<dbReference type="AlphaFoldDB" id="A0AAD5XYW0"/>
<dbReference type="GO" id="GO:0005525">
    <property type="term" value="F:GTP binding"/>
    <property type="evidence" value="ECO:0007669"/>
    <property type="project" value="UniProtKB-KW"/>
</dbReference>
<dbReference type="FunFam" id="3.40.50.300:FF:000808">
    <property type="entry name" value="Small GTP-binding protein, putative"/>
    <property type="match status" value="1"/>
</dbReference>
<evidence type="ECO:0000256" key="1">
    <source>
        <dbReference type="ARBA" id="ARBA00000971"/>
    </source>
</evidence>
<dbReference type="CDD" id="cd01861">
    <property type="entry name" value="Rab6"/>
    <property type="match status" value="1"/>
</dbReference>
<evidence type="ECO:0000256" key="4">
    <source>
        <dbReference type="ARBA" id="ARBA00023110"/>
    </source>
</evidence>
<proteinExistence type="predicted"/>
<dbReference type="Proteomes" id="UP001211065">
    <property type="component" value="Unassembled WGS sequence"/>
</dbReference>
<reference evidence="10" key="1">
    <citation type="submission" date="2020-05" db="EMBL/GenBank/DDBJ databases">
        <title>Phylogenomic resolution of chytrid fungi.</title>
        <authorList>
            <person name="Stajich J.E."/>
            <person name="Amses K."/>
            <person name="Simmons R."/>
            <person name="Seto K."/>
            <person name="Myers J."/>
            <person name="Bonds A."/>
            <person name="Quandt C.A."/>
            <person name="Barry K."/>
            <person name="Liu P."/>
            <person name="Grigoriev I."/>
            <person name="Longcore J.E."/>
            <person name="James T.Y."/>
        </authorList>
    </citation>
    <scope>NUCLEOTIDE SEQUENCE</scope>
    <source>
        <strain evidence="10">JEL0476</strain>
    </source>
</reference>
<accession>A0AAD5XYW0</accession>
<evidence type="ECO:0000256" key="3">
    <source>
        <dbReference type="ARBA" id="ARBA00022741"/>
    </source>
</evidence>